<name>A0AB34KWA2_9PEZI</name>
<dbReference type="InterPro" id="IPR004148">
    <property type="entry name" value="BAR_dom"/>
</dbReference>
<feature type="compositionally biased region" description="Low complexity" evidence="6">
    <location>
        <begin position="1024"/>
        <end position="1054"/>
    </location>
</feature>
<dbReference type="SUPFAM" id="SSF50729">
    <property type="entry name" value="PH domain-like"/>
    <property type="match status" value="1"/>
</dbReference>
<feature type="region of interest" description="Disordered" evidence="6">
    <location>
        <begin position="543"/>
        <end position="568"/>
    </location>
</feature>
<feature type="region of interest" description="Disordered" evidence="6">
    <location>
        <begin position="244"/>
        <end position="264"/>
    </location>
</feature>
<dbReference type="InterPro" id="IPR038508">
    <property type="entry name" value="ArfGAP_dom_sf"/>
</dbReference>
<feature type="compositionally biased region" description="Low complexity" evidence="6">
    <location>
        <begin position="1110"/>
        <end position="1125"/>
    </location>
</feature>
<organism evidence="9 10">
    <name type="scientific">Cladosporium halotolerans</name>
    <dbReference type="NCBI Taxonomy" id="1052096"/>
    <lineage>
        <taxon>Eukaryota</taxon>
        <taxon>Fungi</taxon>
        <taxon>Dikarya</taxon>
        <taxon>Ascomycota</taxon>
        <taxon>Pezizomycotina</taxon>
        <taxon>Dothideomycetes</taxon>
        <taxon>Dothideomycetidae</taxon>
        <taxon>Cladosporiales</taxon>
        <taxon>Cladosporiaceae</taxon>
        <taxon>Cladosporium</taxon>
    </lineage>
</organism>
<feature type="region of interest" description="Disordered" evidence="6">
    <location>
        <begin position="580"/>
        <end position="650"/>
    </location>
</feature>
<sequence>MGNVGSRLDDGSSLFLKDQTRFFVSAVHITNSRGQTLLRISPNAFPASRYNTNKDQGDDSPVDYVQDPDAIANGQPPTFLLRFSNADELNFNFTFVSRQQTLSNGNQATGSASQPPPTVDTQIAGLTYIFASNPKEVDNLVVREFNANPNLHKNANVDLVGDFTTGGSPSVQFNWSWKWRPPKPSEDRGGGWRSSCSFVEYDQRANKLNTLAGFDFWVQNAQKQLGSRSPRLDVPFPSRLRVPSTQSIESRVSNVSDSDGEGGPLYKDLKEPASPLFDPIPENGLGLVPTMTASTAGGVGPVKVDVATCKPGEDPANNEDGPLFRATMRSLEQKTGNMRLRMKKVLRTAEAAEAAQHNCNNAVADFTDALREASHSNANAVRPALDHYFEKIAKEILLYERQNSANLHRLIIDPVSKLYNNEIKQADVKKREFDEESKEYYAFTSKYLGQRSESLKEKKQKQSDEKYQAKRRTFELKRFDYSSFMHDLHGGRKDQEVLSQLTKYADAQARSYLATAKKVEEMVPQLDALITEVNAAEKDYQLRRTEREEKRRTLEKSTKLVSEDGSVVPTTLSHSLSLSAANRSGQDNSNRAPSYGALSTSPPSTSSAVQPPASGNFATPTSASSAVNTSPNNKFKGIRDLDDSSVGNSNGTHRKEGLLWALSRPGSHVDPKGLNKQAWHKFWIVLDQGRLSEYVNWKEKLDLHMDPIDLRMASVREARNSDRRFCFEVITPQFTRVYQAPSDDDVKAWIGAINNALQSAFENRASPMATPQSSQQGGHRKDIAAVLTGKSSSFSGHRQISNPNRSDAQKSVSRHATTGEKPSLGRATSGNEAEASALLQRIRSTDEGNRVCADCGSDFKVDWCSINLGILLCIECSGIHRSLGTHISKVRSLTLDTAVFTQDIVELLLLMGNRVSNMIWEAKLDRFLKPSAHSTREQRLHFITAKYIDRTYVSAGHVLQPPDDLLLTSIKRNDIQNVMLALALRGNPNVQDRSRATHAVFLALAAADPAAPGGSAGGSISGFAHATSSSTSSARTPLSSPGLLATATATSPDPSSAPPRKPFAVAELLLQNGANIPSEPAPIALSQAAKLYIEYKKELKLGRSPAAAFASSPAQQGQAASSTGARDANGDSLSSLPSRAIGSSAGGAGAGFAASGSAGGSTPLEKRDSRGSKRSSGGFGKIAGSKGFEALEGMVRK</sequence>
<comment type="caution">
    <text evidence="9">The sequence shown here is derived from an EMBL/GenBank/DDBJ whole genome shotgun (WGS) entry which is preliminary data.</text>
</comment>
<dbReference type="InterPro" id="IPR045258">
    <property type="entry name" value="ACAP1/2/3-like"/>
</dbReference>
<feature type="region of interest" description="Disordered" evidence="6">
    <location>
        <begin position="1110"/>
        <end position="1184"/>
    </location>
</feature>
<feature type="compositionally biased region" description="Basic and acidic residues" evidence="6">
    <location>
        <begin position="543"/>
        <end position="562"/>
    </location>
</feature>
<dbReference type="GO" id="GO:0005802">
    <property type="term" value="C:trans-Golgi network"/>
    <property type="evidence" value="ECO:0007669"/>
    <property type="project" value="TreeGrafter"/>
</dbReference>
<keyword evidence="5" id="KW-0677">Repeat</keyword>
<evidence type="ECO:0000313" key="9">
    <source>
        <dbReference type="EMBL" id="KAL1588302.1"/>
    </source>
</evidence>
<dbReference type="PANTHER" id="PTHR23180:SF160">
    <property type="entry name" value="ADP-RIBOSYLATION FACTOR GTPASE-ACTIVATING PROTEIN EFFECTOR PROTEIN 1"/>
    <property type="match status" value="1"/>
</dbReference>
<feature type="domain" description="Arf-GAP" evidence="8">
    <location>
        <begin position="836"/>
        <end position="953"/>
    </location>
</feature>
<dbReference type="InterPro" id="IPR001164">
    <property type="entry name" value="ArfGAP_dom"/>
</dbReference>
<keyword evidence="5" id="KW-0040">ANK repeat</keyword>
<dbReference type="RefSeq" id="XP_069231407.1">
    <property type="nucleotide sequence ID" value="XM_069371717.1"/>
</dbReference>
<keyword evidence="10" id="KW-1185">Reference proteome</keyword>
<dbReference type="InterPro" id="IPR011993">
    <property type="entry name" value="PH-like_dom_sf"/>
</dbReference>
<evidence type="ECO:0000256" key="2">
    <source>
        <dbReference type="ARBA" id="ARBA00022771"/>
    </source>
</evidence>
<dbReference type="CDD" id="cd07608">
    <property type="entry name" value="BAR_ArfGAP_fungi"/>
    <property type="match status" value="1"/>
</dbReference>
<dbReference type="PROSITE" id="PS50003">
    <property type="entry name" value="PH_DOMAIN"/>
    <property type="match status" value="1"/>
</dbReference>
<gene>
    <name evidence="9" type="ORF">WHR41_03111</name>
</gene>
<dbReference type="SUPFAM" id="SSF103657">
    <property type="entry name" value="BAR/IMD domain-like"/>
    <property type="match status" value="1"/>
</dbReference>
<keyword evidence="3 5" id="KW-0862">Zinc</keyword>
<evidence type="ECO:0000259" key="7">
    <source>
        <dbReference type="PROSITE" id="PS50003"/>
    </source>
</evidence>
<dbReference type="GO" id="GO:0006891">
    <property type="term" value="P:intra-Golgi vesicle-mediated transport"/>
    <property type="evidence" value="ECO:0007669"/>
    <property type="project" value="TreeGrafter"/>
</dbReference>
<dbReference type="Gene3D" id="1.20.1270.60">
    <property type="entry name" value="Arfaptin homology (AH) domain/BAR domain"/>
    <property type="match status" value="1"/>
</dbReference>
<dbReference type="FunFam" id="2.30.29.30:FF:000252">
    <property type="entry name" value="ARF GTPase activator (Csx2)"/>
    <property type="match status" value="1"/>
</dbReference>
<keyword evidence="1 5" id="KW-0479">Metal-binding</keyword>
<proteinExistence type="predicted"/>
<evidence type="ECO:0000256" key="5">
    <source>
        <dbReference type="RuleBase" id="RU369028"/>
    </source>
</evidence>
<dbReference type="SMART" id="SM00105">
    <property type="entry name" value="ArfGap"/>
    <property type="match status" value="1"/>
</dbReference>
<accession>A0AB34KWA2</accession>
<dbReference type="EMBL" id="JAAQHG020000007">
    <property type="protein sequence ID" value="KAL1588302.1"/>
    <property type="molecule type" value="Genomic_DNA"/>
</dbReference>
<dbReference type="SUPFAM" id="SSF57863">
    <property type="entry name" value="ArfGap/RecO-like zinc finger"/>
    <property type="match status" value="1"/>
</dbReference>
<evidence type="ECO:0000256" key="4">
    <source>
        <dbReference type="PROSITE-ProRule" id="PRU00288"/>
    </source>
</evidence>
<dbReference type="CDD" id="cd08204">
    <property type="entry name" value="ArfGap"/>
    <property type="match status" value="1"/>
</dbReference>
<dbReference type="Gene3D" id="1.10.220.150">
    <property type="entry name" value="Arf GTPase activating protein"/>
    <property type="match status" value="1"/>
</dbReference>
<dbReference type="AlphaFoldDB" id="A0AB34KWA2"/>
<feature type="domain" description="PH" evidence="7">
    <location>
        <begin position="652"/>
        <end position="758"/>
    </location>
</feature>
<dbReference type="PROSITE" id="PS50115">
    <property type="entry name" value="ARFGAP"/>
    <property type="match status" value="1"/>
</dbReference>
<dbReference type="InterPro" id="IPR037278">
    <property type="entry name" value="ARFGAP/RecO"/>
</dbReference>
<dbReference type="InterPro" id="IPR001849">
    <property type="entry name" value="PH_domain"/>
</dbReference>
<keyword evidence="5" id="KW-0343">GTPase activation</keyword>
<dbReference type="Gene3D" id="2.30.29.30">
    <property type="entry name" value="Pleckstrin-homology domain (PH domain)/Phosphotyrosine-binding domain (PTB)"/>
    <property type="match status" value="1"/>
</dbReference>
<dbReference type="PANTHER" id="PTHR23180">
    <property type="entry name" value="CENTAURIN/ARF"/>
    <property type="match status" value="1"/>
</dbReference>
<reference evidence="9 10" key="1">
    <citation type="journal article" date="2020" name="Microbiol. Resour. Announc.">
        <title>Draft Genome Sequence of a Cladosporium Species Isolated from the Mesophotic Ascidian Didemnum maculosum.</title>
        <authorList>
            <person name="Gioti A."/>
            <person name="Siaperas R."/>
            <person name="Nikolaivits E."/>
            <person name="Le Goff G."/>
            <person name="Ouazzani J."/>
            <person name="Kotoulas G."/>
            <person name="Topakas E."/>
        </authorList>
    </citation>
    <scope>NUCLEOTIDE SEQUENCE [LARGE SCALE GENOMIC DNA]</scope>
    <source>
        <strain evidence="9 10">TM138-S3</strain>
    </source>
</reference>
<dbReference type="FunFam" id="1.10.220.150:FF:000017">
    <property type="entry name" value="ARF GTPase activator (Csx2), putative"/>
    <property type="match status" value="1"/>
</dbReference>
<feature type="region of interest" description="Disordered" evidence="6">
    <location>
        <begin position="1024"/>
        <end position="1060"/>
    </location>
</feature>
<evidence type="ECO:0000259" key="8">
    <source>
        <dbReference type="PROSITE" id="PS50115"/>
    </source>
</evidence>
<dbReference type="Proteomes" id="UP000803884">
    <property type="component" value="Unassembled WGS sequence"/>
</dbReference>
<feature type="compositionally biased region" description="Polar residues" evidence="6">
    <location>
        <begin position="791"/>
        <end position="816"/>
    </location>
</feature>
<dbReference type="Pfam" id="PF00169">
    <property type="entry name" value="PH"/>
    <property type="match status" value="1"/>
</dbReference>
<protein>
    <recommendedName>
        <fullName evidence="5">ADP-ribosylation factor GTPase-activating protein</fullName>
    </recommendedName>
</protein>
<dbReference type="GeneID" id="96004555"/>
<keyword evidence="5" id="KW-0963">Cytoplasm</keyword>
<dbReference type="GO" id="GO:0008270">
    <property type="term" value="F:zinc ion binding"/>
    <property type="evidence" value="ECO:0007669"/>
    <property type="project" value="UniProtKB-KW"/>
</dbReference>
<dbReference type="InterPro" id="IPR027267">
    <property type="entry name" value="AH/BAR_dom_sf"/>
</dbReference>
<feature type="compositionally biased region" description="Polar residues" evidence="6">
    <location>
        <begin position="244"/>
        <end position="257"/>
    </location>
</feature>
<comment type="subcellular location">
    <subcellularLocation>
        <location evidence="5">Cytoplasm</location>
    </subcellularLocation>
</comment>
<evidence type="ECO:0000256" key="1">
    <source>
        <dbReference type="ARBA" id="ARBA00022723"/>
    </source>
</evidence>
<evidence type="ECO:0000256" key="3">
    <source>
        <dbReference type="ARBA" id="ARBA00022833"/>
    </source>
</evidence>
<dbReference type="Pfam" id="PF01412">
    <property type="entry name" value="ArfGap"/>
    <property type="match status" value="1"/>
</dbReference>
<keyword evidence="2 4" id="KW-0863">Zinc-finger</keyword>
<feature type="compositionally biased region" description="Polar residues" evidence="6">
    <location>
        <begin position="616"/>
        <end position="633"/>
    </location>
</feature>
<dbReference type="SMART" id="SM00233">
    <property type="entry name" value="PH"/>
    <property type="match status" value="1"/>
</dbReference>
<dbReference type="Pfam" id="PF16746">
    <property type="entry name" value="BAR_3"/>
    <property type="match status" value="1"/>
</dbReference>
<evidence type="ECO:0000313" key="10">
    <source>
        <dbReference type="Proteomes" id="UP000803884"/>
    </source>
</evidence>
<feature type="compositionally biased region" description="Low complexity" evidence="6">
    <location>
        <begin position="599"/>
        <end position="614"/>
    </location>
</feature>
<dbReference type="GO" id="GO:0005096">
    <property type="term" value="F:GTPase activator activity"/>
    <property type="evidence" value="ECO:0007669"/>
    <property type="project" value="UniProtKB-KW"/>
</dbReference>
<feature type="region of interest" description="Disordered" evidence="6">
    <location>
        <begin position="791"/>
        <end position="831"/>
    </location>
</feature>
<feature type="compositionally biased region" description="Polar residues" evidence="6">
    <location>
        <begin position="580"/>
        <end position="592"/>
    </location>
</feature>
<evidence type="ECO:0000256" key="6">
    <source>
        <dbReference type="SAM" id="MobiDB-lite"/>
    </source>
</evidence>
<dbReference type="GO" id="GO:0005768">
    <property type="term" value="C:endosome"/>
    <property type="evidence" value="ECO:0007669"/>
    <property type="project" value="TreeGrafter"/>
</dbReference>
<comment type="function">
    <text evidence="5">GTPase-activating protein for the ADP ribosylation factor family.</text>
</comment>
<dbReference type="FunFam" id="1.20.1270.60:FF:000051">
    <property type="entry name" value="ARF GTPase activator (Csx2)"/>
    <property type="match status" value="1"/>
</dbReference>